<organism evidence="2 3">
    <name type="scientific">Lachnotalea glycerini</name>
    <dbReference type="NCBI Taxonomy" id="1763509"/>
    <lineage>
        <taxon>Bacteria</taxon>
        <taxon>Bacillati</taxon>
        <taxon>Bacillota</taxon>
        <taxon>Clostridia</taxon>
        <taxon>Lachnospirales</taxon>
        <taxon>Lachnospiraceae</taxon>
        <taxon>Lachnotalea</taxon>
    </lineage>
</organism>
<dbReference type="SUPFAM" id="SSF160631">
    <property type="entry name" value="SMI1/KNR4-like"/>
    <property type="match status" value="1"/>
</dbReference>
<dbReference type="RefSeq" id="WP_110292104.1">
    <property type="nucleotide sequence ID" value="NZ_QICS01000042.1"/>
</dbReference>
<dbReference type="InterPro" id="IPR037883">
    <property type="entry name" value="Knr4/Smi1-like_sf"/>
</dbReference>
<dbReference type="SMART" id="SM00860">
    <property type="entry name" value="SMI1_KNR4"/>
    <property type="match status" value="1"/>
</dbReference>
<accession>A0A318EFX9</accession>
<gene>
    <name evidence="2" type="ORF">C8E03_1422</name>
</gene>
<proteinExistence type="predicted"/>
<evidence type="ECO:0000259" key="1">
    <source>
        <dbReference type="SMART" id="SM00860"/>
    </source>
</evidence>
<reference evidence="2 3" key="1">
    <citation type="submission" date="2018-05" db="EMBL/GenBank/DDBJ databases">
        <title>Genomic Encyclopedia of Type Strains, Phase IV (KMG-IV): sequencing the most valuable type-strain genomes for metagenomic binning, comparative biology and taxonomic classification.</title>
        <authorList>
            <person name="Goeker M."/>
        </authorList>
    </citation>
    <scope>NUCLEOTIDE SEQUENCE [LARGE SCALE GENOMIC DNA]</scope>
    <source>
        <strain evidence="2 3">DSM 28816</strain>
    </source>
</reference>
<name>A0A318EFX9_9FIRM</name>
<protein>
    <submittedName>
        <fullName evidence="2">SUKH superfamily protein</fullName>
    </submittedName>
</protein>
<sequence>MLSSFESLDNKDLEVFQRNNKLDLPGDYKDYLLENNGGSANDKIVCFNAEKIAEPIALGSLFGVGNAKKSLSLETWLNEYGNELLENMLIIGHATGSGLVLLVNQEDWKGIYFWDNCLDYENSTEDECMYFVAKTFKEFLNGLFLYKE</sequence>
<dbReference type="InterPro" id="IPR018958">
    <property type="entry name" value="Knr4/Smi1-like_dom"/>
</dbReference>
<dbReference type="AlphaFoldDB" id="A0A318EFX9"/>
<evidence type="ECO:0000313" key="2">
    <source>
        <dbReference type="EMBL" id="PXV83880.1"/>
    </source>
</evidence>
<dbReference type="Gene3D" id="3.40.1580.10">
    <property type="entry name" value="SMI1/KNR4-like"/>
    <property type="match status" value="1"/>
</dbReference>
<evidence type="ECO:0000313" key="3">
    <source>
        <dbReference type="Proteomes" id="UP000247523"/>
    </source>
</evidence>
<dbReference type="EMBL" id="QICS01000042">
    <property type="protein sequence ID" value="PXV83880.1"/>
    <property type="molecule type" value="Genomic_DNA"/>
</dbReference>
<dbReference type="Pfam" id="PF09346">
    <property type="entry name" value="SMI1_KNR4"/>
    <property type="match status" value="1"/>
</dbReference>
<feature type="domain" description="Knr4/Smi1-like" evidence="1">
    <location>
        <begin position="7"/>
        <end position="142"/>
    </location>
</feature>
<dbReference type="Proteomes" id="UP000247523">
    <property type="component" value="Unassembled WGS sequence"/>
</dbReference>
<comment type="caution">
    <text evidence="2">The sequence shown here is derived from an EMBL/GenBank/DDBJ whole genome shotgun (WGS) entry which is preliminary data.</text>
</comment>